<reference evidence="1 2" key="1">
    <citation type="journal article" date="2021" name="Front. Microbiol.">
        <title>Comprehensive Comparative Genomics and Phenotyping of Methylobacterium Species.</title>
        <authorList>
            <person name="Alessa O."/>
            <person name="Ogura Y."/>
            <person name="Fujitani Y."/>
            <person name="Takami H."/>
            <person name="Hayashi T."/>
            <person name="Sahin N."/>
            <person name="Tani A."/>
        </authorList>
    </citation>
    <scope>NUCLEOTIDE SEQUENCE [LARGE SCALE GENOMIC DNA]</scope>
    <source>
        <strain evidence="1 2">DSM 23679</strain>
    </source>
</reference>
<dbReference type="Pfam" id="PF13242">
    <property type="entry name" value="Hydrolase_like"/>
    <property type="match status" value="1"/>
</dbReference>
<dbReference type="InterPro" id="IPR023214">
    <property type="entry name" value="HAD_sf"/>
</dbReference>
<protein>
    <recommendedName>
        <fullName evidence="3">HAD family hydrolase</fullName>
    </recommendedName>
</protein>
<gene>
    <name evidence="1" type="ORF">AFCDBAGC_2715</name>
</gene>
<dbReference type="Pfam" id="PF13344">
    <property type="entry name" value="Hydrolase_6"/>
    <property type="match status" value="1"/>
</dbReference>
<sequence>MDDAVEAIAGLSRIADAYAVLLCDVFGVLHDATQVYPAAAAALGAFRAGGGTVVLVSNSAEPGLRLTKTLQARGVPREYDDLVTSADIARALLGEQASVWIYHIGPARDRVLFDGLSVELTGVEAADLTVCTGYPDSDDNLDAILGQAYRRGHLLLCTNPDTIAIVGEMRLRFAGLVAERYRALGGIVVETGKPGALIYRQALERATRLRGRPVAPEEVLGIGDTGALDVAGALRAGFSAVQIGAGDPYSRPPDLPGRLHRMPALVW</sequence>
<dbReference type="Proteomes" id="UP001055117">
    <property type="component" value="Unassembled WGS sequence"/>
</dbReference>
<dbReference type="EMBL" id="BPQG01000039">
    <property type="protein sequence ID" value="GJD44846.1"/>
    <property type="molecule type" value="Genomic_DNA"/>
</dbReference>
<dbReference type="PANTHER" id="PTHR19288">
    <property type="entry name" value="4-NITROPHENYLPHOSPHATASE-RELATED"/>
    <property type="match status" value="1"/>
</dbReference>
<name>A0ABQ4QIJ6_9HYPH</name>
<organism evidence="1 2">
    <name type="scientific">Methylobacterium cerastii</name>
    <dbReference type="NCBI Taxonomy" id="932741"/>
    <lineage>
        <taxon>Bacteria</taxon>
        <taxon>Pseudomonadati</taxon>
        <taxon>Pseudomonadota</taxon>
        <taxon>Alphaproteobacteria</taxon>
        <taxon>Hyphomicrobiales</taxon>
        <taxon>Methylobacteriaceae</taxon>
        <taxon>Methylobacterium</taxon>
    </lineage>
</organism>
<keyword evidence="2" id="KW-1185">Reference proteome</keyword>
<dbReference type="SUPFAM" id="SSF56784">
    <property type="entry name" value="HAD-like"/>
    <property type="match status" value="1"/>
</dbReference>
<dbReference type="InterPro" id="IPR006356">
    <property type="entry name" value="HAD-SF_hydro_IIA_hyp3"/>
</dbReference>
<dbReference type="InterPro" id="IPR006357">
    <property type="entry name" value="HAD-SF_hydro_IIA"/>
</dbReference>
<proteinExistence type="predicted"/>
<dbReference type="Gene3D" id="3.40.50.1000">
    <property type="entry name" value="HAD superfamily/HAD-like"/>
    <property type="match status" value="2"/>
</dbReference>
<evidence type="ECO:0008006" key="3">
    <source>
        <dbReference type="Google" id="ProtNLM"/>
    </source>
</evidence>
<comment type="caution">
    <text evidence="1">The sequence shown here is derived from an EMBL/GenBank/DDBJ whole genome shotgun (WGS) entry which is preliminary data.</text>
</comment>
<dbReference type="RefSeq" id="WP_238272328.1">
    <property type="nucleotide sequence ID" value="NZ_BPQG01000039.1"/>
</dbReference>
<evidence type="ECO:0000313" key="1">
    <source>
        <dbReference type="EMBL" id="GJD44846.1"/>
    </source>
</evidence>
<accession>A0ABQ4QIJ6</accession>
<evidence type="ECO:0000313" key="2">
    <source>
        <dbReference type="Proteomes" id="UP001055117"/>
    </source>
</evidence>
<dbReference type="PANTHER" id="PTHR19288:SF90">
    <property type="entry name" value="OS08G0542600 PROTEIN"/>
    <property type="match status" value="1"/>
</dbReference>
<dbReference type="NCBIfam" id="TIGR01459">
    <property type="entry name" value="HAD-SF-IIA-hyp4"/>
    <property type="match status" value="1"/>
</dbReference>
<dbReference type="InterPro" id="IPR036412">
    <property type="entry name" value="HAD-like_sf"/>
</dbReference>